<comment type="caution">
    <text evidence="2">The sequence shown here is derived from an EMBL/GenBank/DDBJ whole genome shotgun (WGS) entry which is preliminary data.</text>
</comment>
<keyword evidence="3" id="KW-1185">Reference proteome</keyword>
<dbReference type="Pfam" id="PF13456">
    <property type="entry name" value="RVT_3"/>
    <property type="match status" value="1"/>
</dbReference>
<dbReference type="AlphaFoldDB" id="A0A7J8NJC3"/>
<feature type="domain" description="RNase H type-1" evidence="1">
    <location>
        <begin position="13"/>
        <end position="95"/>
    </location>
</feature>
<dbReference type="InterPro" id="IPR002156">
    <property type="entry name" value="RNaseH_domain"/>
</dbReference>
<dbReference type="Gene3D" id="3.30.420.10">
    <property type="entry name" value="Ribonuclease H-like superfamily/Ribonuclease H"/>
    <property type="match status" value="1"/>
</dbReference>
<evidence type="ECO:0000313" key="2">
    <source>
        <dbReference type="EMBL" id="MBA0577097.1"/>
    </source>
</evidence>
<reference evidence="2 3" key="1">
    <citation type="journal article" date="2019" name="Genome Biol. Evol.">
        <title>Insights into the evolution of the New World diploid cottons (Gossypium, subgenus Houzingenia) based on genome sequencing.</title>
        <authorList>
            <person name="Grover C.E."/>
            <person name="Arick M.A. 2nd"/>
            <person name="Thrash A."/>
            <person name="Conover J.L."/>
            <person name="Sanders W.S."/>
            <person name="Peterson D.G."/>
            <person name="Frelichowski J.E."/>
            <person name="Scheffler J.A."/>
            <person name="Scheffler B.E."/>
            <person name="Wendel J.F."/>
        </authorList>
    </citation>
    <scope>NUCLEOTIDE SEQUENCE [LARGE SCALE GENOMIC DNA]</scope>
    <source>
        <strain evidence="2">157</strain>
        <tissue evidence="2">Leaf</tissue>
    </source>
</reference>
<evidence type="ECO:0000259" key="1">
    <source>
        <dbReference type="Pfam" id="PF13456"/>
    </source>
</evidence>
<dbReference type="CDD" id="cd06222">
    <property type="entry name" value="RNase_H_like"/>
    <property type="match status" value="1"/>
</dbReference>
<proteinExistence type="predicted"/>
<gene>
    <name evidence="2" type="ORF">Golob_006950</name>
</gene>
<name>A0A7J8NJC3_9ROSI</name>
<accession>A0A7J8NJC3</accession>
<dbReference type="GO" id="GO:0003676">
    <property type="term" value="F:nucleic acid binding"/>
    <property type="evidence" value="ECO:0007669"/>
    <property type="project" value="InterPro"/>
</dbReference>
<feature type="non-terminal residue" evidence="2">
    <location>
        <position position="1"/>
    </location>
</feature>
<dbReference type="PANTHER" id="PTHR47723">
    <property type="entry name" value="OS05G0353850 PROTEIN"/>
    <property type="match status" value="1"/>
</dbReference>
<sequence length="121" mass="13829">GGGGFKEETWLTEWAELLAFEESLNKAWELNISNIIFETDIVGPVNRIKKMGTDITIIGVHITKIQKMMDTFLLATICWANRSCNSIADFICKNAIEKNYNWDFNIDYPVEIHELVISDSI</sequence>
<dbReference type="InterPro" id="IPR036397">
    <property type="entry name" value="RNaseH_sf"/>
</dbReference>
<organism evidence="2 3">
    <name type="scientific">Gossypium lobatum</name>
    <dbReference type="NCBI Taxonomy" id="34289"/>
    <lineage>
        <taxon>Eukaryota</taxon>
        <taxon>Viridiplantae</taxon>
        <taxon>Streptophyta</taxon>
        <taxon>Embryophyta</taxon>
        <taxon>Tracheophyta</taxon>
        <taxon>Spermatophyta</taxon>
        <taxon>Magnoliopsida</taxon>
        <taxon>eudicotyledons</taxon>
        <taxon>Gunneridae</taxon>
        <taxon>Pentapetalae</taxon>
        <taxon>rosids</taxon>
        <taxon>malvids</taxon>
        <taxon>Malvales</taxon>
        <taxon>Malvaceae</taxon>
        <taxon>Malvoideae</taxon>
        <taxon>Gossypium</taxon>
    </lineage>
</organism>
<dbReference type="EMBL" id="JABEZX010353349">
    <property type="protein sequence ID" value="MBA0577097.1"/>
    <property type="molecule type" value="Genomic_DNA"/>
</dbReference>
<dbReference type="InterPro" id="IPR053151">
    <property type="entry name" value="RNase_H-like"/>
</dbReference>
<dbReference type="PANTHER" id="PTHR47723:SF19">
    <property type="entry name" value="POLYNUCLEOTIDYL TRANSFERASE, RIBONUCLEASE H-LIKE SUPERFAMILY PROTEIN"/>
    <property type="match status" value="1"/>
</dbReference>
<dbReference type="GO" id="GO:0004523">
    <property type="term" value="F:RNA-DNA hybrid ribonuclease activity"/>
    <property type="evidence" value="ECO:0007669"/>
    <property type="project" value="InterPro"/>
</dbReference>
<protein>
    <recommendedName>
        <fullName evidence="1">RNase H type-1 domain-containing protein</fullName>
    </recommendedName>
</protein>
<dbReference type="Proteomes" id="UP000593572">
    <property type="component" value="Unassembled WGS sequence"/>
</dbReference>
<evidence type="ECO:0000313" key="3">
    <source>
        <dbReference type="Proteomes" id="UP000593572"/>
    </source>
</evidence>
<dbReference type="InterPro" id="IPR044730">
    <property type="entry name" value="RNase_H-like_dom_plant"/>
</dbReference>